<name>S8DJS4_9LAMI</name>
<sequence>GVLDVIASKEKWNLEDIRVSEVDLKKAKFRTVKLYEFRIPHRKTVIHVKMHEVVSEWKKLNMAASNLEDLSAEIESKTTAIDSFTLEGPFELTASGNDDALTLMLPMNKTHSKLQKISVGQGIAVVVKGADAISGFYPSHHPATLICGICRATPRIHINGSASVSAYTSTRPTSPIIRTQISSSTDAITLLPDKCYDDDKTTSLLRGSFGSKFALLKRVLSTFLDDTAATLRGPPIKASARASTVYRFRLELERDVRKNDAYWTAFGEWRTRPSVERAWFEVAARVEDGELKPAAVKRVVGLGPVIDADRYSSGLVSNVSFTKFPSLLVAPEALTLEC</sequence>
<dbReference type="OrthoDB" id="308440at2759"/>
<accession>S8DJS4</accession>
<dbReference type="AlphaFoldDB" id="S8DJS4"/>
<dbReference type="PANTHER" id="PTHR34454">
    <property type="entry name" value="TUNICAMYCIN INDUCED PROTEIN"/>
    <property type="match status" value="1"/>
</dbReference>
<keyword evidence="2" id="KW-1185">Reference proteome</keyword>
<dbReference type="InterPro" id="IPR053283">
    <property type="entry name" value="TUNICAMYCIN_INDUCED_1"/>
</dbReference>
<organism evidence="1 2">
    <name type="scientific">Genlisea aurea</name>
    <dbReference type="NCBI Taxonomy" id="192259"/>
    <lineage>
        <taxon>Eukaryota</taxon>
        <taxon>Viridiplantae</taxon>
        <taxon>Streptophyta</taxon>
        <taxon>Embryophyta</taxon>
        <taxon>Tracheophyta</taxon>
        <taxon>Spermatophyta</taxon>
        <taxon>Magnoliopsida</taxon>
        <taxon>eudicotyledons</taxon>
        <taxon>Gunneridae</taxon>
        <taxon>Pentapetalae</taxon>
        <taxon>asterids</taxon>
        <taxon>lamiids</taxon>
        <taxon>Lamiales</taxon>
        <taxon>Lentibulariaceae</taxon>
        <taxon>Genlisea</taxon>
    </lineage>
</organism>
<evidence type="ECO:0000313" key="2">
    <source>
        <dbReference type="Proteomes" id="UP000015453"/>
    </source>
</evidence>
<protein>
    <submittedName>
        <fullName evidence="1">Uncharacterized protein</fullName>
    </submittedName>
</protein>
<feature type="non-terminal residue" evidence="1">
    <location>
        <position position="1"/>
    </location>
</feature>
<gene>
    <name evidence="1" type="ORF">M569_15063</name>
</gene>
<reference evidence="1 2" key="1">
    <citation type="journal article" date="2013" name="BMC Genomics">
        <title>The miniature genome of a carnivorous plant Genlisea aurea contains a low number of genes and short non-coding sequences.</title>
        <authorList>
            <person name="Leushkin E.V."/>
            <person name="Sutormin R.A."/>
            <person name="Nabieva E.R."/>
            <person name="Penin A.A."/>
            <person name="Kondrashov A.S."/>
            <person name="Logacheva M.D."/>
        </authorList>
    </citation>
    <scope>NUCLEOTIDE SEQUENCE [LARGE SCALE GENOMIC DNA]</scope>
</reference>
<comment type="caution">
    <text evidence="1">The sequence shown here is derived from an EMBL/GenBank/DDBJ whole genome shotgun (WGS) entry which is preliminary data.</text>
</comment>
<dbReference type="Proteomes" id="UP000015453">
    <property type="component" value="Unassembled WGS sequence"/>
</dbReference>
<evidence type="ECO:0000313" key="1">
    <source>
        <dbReference type="EMBL" id="EPS59742.1"/>
    </source>
</evidence>
<dbReference type="PANTHER" id="PTHR34454:SF3">
    <property type="entry name" value="PEPTIDASE I, PUTATIVE-RELATED"/>
    <property type="match status" value="1"/>
</dbReference>
<dbReference type="EMBL" id="AUSU01008118">
    <property type="protein sequence ID" value="EPS59742.1"/>
    <property type="molecule type" value="Genomic_DNA"/>
</dbReference>
<proteinExistence type="predicted"/>